<proteinExistence type="predicted"/>
<dbReference type="HOGENOM" id="CLU_2188926_0_0_1"/>
<sequence length="109" mass="12687">MVKPKRSVDQLIEKTERIYDAIGQGLMMGNYSKAARQNGFTKDQLNYYLRDYRNGKIRQSHGRLRTKPKFTPEEYSILVSKVIDIHKNQPNLSLRQISISINSDLSRQS</sequence>
<dbReference type="InParanoid" id="Q54GU9"/>
<gene>
    <name evidence="1" type="ORF">DDB_G0289911</name>
</gene>
<dbReference type="KEGG" id="ddi:DDB_G0289911"/>
<name>Q54GU9_DICDI</name>
<protein>
    <submittedName>
        <fullName evidence="1">Uncharacterized protein</fullName>
    </submittedName>
</protein>
<dbReference type="AlphaFoldDB" id="Q54GU9"/>
<dbReference type="EMBL" id="AAFI02000149">
    <property type="protein sequence ID" value="EAL62468.1"/>
    <property type="molecule type" value="Genomic_DNA"/>
</dbReference>
<keyword evidence="2" id="KW-1185">Reference proteome</keyword>
<dbReference type="PaxDb" id="44689-DDB0188633"/>
<dbReference type="VEuPathDB" id="AmoebaDB:DDB_G0289911"/>
<evidence type="ECO:0000313" key="2">
    <source>
        <dbReference type="Proteomes" id="UP000002195"/>
    </source>
</evidence>
<evidence type="ECO:0000313" key="1">
    <source>
        <dbReference type="EMBL" id="EAL62468.1"/>
    </source>
</evidence>
<dbReference type="RefSeq" id="XP_635970.1">
    <property type="nucleotide sequence ID" value="XM_630878.1"/>
</dbReference>
<reference evidence="1 2" key="1">
    <citation type="journal article" date="2005" name="Nature">
        <title>The genome of the social amoeba Dictyostelium discoideum.</title>
        <authorList>
            <consortium name="The Dictyostelium discoideum Sequencing Consortium"/>
            <person name="Eichinger L."/>
            <person name="Pachebat J.A."/>
            <person name="Glockner G."/>
            <person name="Rajandream M.A."/>
            <person name="Sucgang R."/>
            <person name="Berriman M."/>
            <person name="Song J."/>
            <person name="Olsen R."/>
            <person name="Szafranski K."/>
            <person name="Xu Q."/>
            <person name="Tunggal B."/>
            <person name="Kummerfeld S."/>
            <person name="Madera M."/>
            <person name="Konfortov B.A."/>
            <person name="Rivero F."/>
            <person name="Bankier A.T."/>
            <person name="Lehmann R."/>
            <person name="Hamlin N."/>
            <person name="Davies R."/>
            <person name="Gaudet P."/>
            <person name="Fey P."/>
            <person name="Pilcher K."/>
            <person name="Chen G."/>
            <person name="Saunders D."/>
            <person name="Sodergren E."/>
            <person name="Davis P."/>
            <person name="Kerhornou A."/>
            <person name="Nie X."/>
            <person name="Hall N."/>
            <person name="Anjard C."/>
            <person name="Hemphill L."/>
            <person name="Bason N."/>
            <person name="Farbrother P."/>
            <person name="Desany B."/>
            <person name="Just E."/>
            <person name="Morio T."/>
            <person name="Rost R."/>
            <person name="Churcher C."/>
            <person name="Cooper J."/>
            <person name="Haydock S."/>
            <person name="van Driessche N."/>
            <person name="Cronin A."/>
            <person name="Goodhead I."/>
            <person name="Muzny D."/>
            <person name="Mourier T."/>
            <person name="Pain A."/>
            <person name="Lu M."/>
            <person name="Harper D."/>
            <person name="Lindsay R."/>
            <person name="Hauser H."/>
            <person name="James K."/>
            <person name="Quiles M."/>
            <person name="Madan Babu M."/>
            <person name="Saito T."/>
            <person name="Buchrieser C."/>
            <person name="Wardroper A."/>
            <person name="Felder M."/>
            <person name="Thangavelu M."/>
            <person name="Johnson D."/>
            <person name="Knights A."/>
            <person name="Loulseged H."/>
            <person name="Mungall K."/>
            <person name="Oliver K."/>
            <person name="Price C."/>
            <person name="Quail M.A."/>
            <person name="Urushihara H."/>
            <person name="Hernandez J."/>
            <person name="Rabbinowitsch E."/>
            <person name="Steffen D."/>
            <person name="Sanders M."/>
            <person name="Ma J."/>
            <person name="Kohara Y."/>
            <person name="Sharp S."/>
            <person name="Simmonds M."/>
            <person name="Spiegler S."/>
            <person name="Tivey A."/>
            <person name="Sugano S."/>
            <person name="White B."/>
            <person name="Walker D."/>
            <person name="Woodward J."/>
            <person name="Winckler T."/>
            <person name="Tanaka Y."/>
            <person name="Shaulsky G."/>
            <person name="Schleicher M."/>
            <person name="Weinstock G."/>
            <person name="Rosenthal A."/>
            <person name="Cox E.C."/>
            <person name="Chisholm R.L."/>
            <person name="Gibbs R."/>
            <person name="Loomis W.F."/>
            <person name="Platzer M."/>
            <person name="Kay R.R."/>
            <person name="Williams J."/>
            <person name="Dear P.H."/>
            <person name="Noegel A.A."/>
            <person name="Barrell B."/>
            <person name="Kuspa A."/>
        </authorList>
    </citation>
    <scope>NUCLEOTIDE SEQUENCE [LARGE SCALE GENOMIC DNA]</scope>
    <source>
        <strain evidence="1 2">AX4</strain>
    </source>
</reference>
<dbReference type="GeneID" id="8627385"/>
<dbReference type="Proteomes" id="UP000002195">
    <property type="component" value="Unassembled WGS sequence"/>
</dbReference>
<organism evidence="1 2">
    <name type="scientific">Dictyostelium discoideum</name>
    <name type="common">Social amoeba</name>
    <dbReference type="NCBI Taxonomy" id="44689"/>
    <lineage>
        <taxon>Eukaryota</taxon>
        <taxon>Amoebozoa</taxon>
        <taxon>Evosea</taxon>
        <taxon>Eumycetozoa</taxon>
        <taxon>Dictyostelia</taxon>
        <taxon>Dictyosteliales</taxon>
        <taxon>Dictyosteliaceae</taxon>
        <taxon>Dictyostelium</taxon>
    </lineage>
</organism>
<comment type="caution">
    <text evidence="1">The sequence shown here is derived from an EMBL/GenBank/DDBJ whole genome shotgun (WGS) entry which is preliminary data.</text>
</comment>
<accession>Q54GU9</accession>